<dbReference type="Gene3D" id="3.30.450.40">
    <property type="match status" value="1"/>
</dbReference>
<evidence type="ECO:0000256" key="7">
    <source>
        <dbReference type="ARBA" id="ARBA00022741"/>
    </source>
</evidence>
<feature type="domain" description="Histidine kinase" evidence="13">
    <location>
        <begin position="334"/>
        <end position="553"/>
    </location>
</feature>
<dbReference type="SMART" id="SM00065">
    <property type="entry name" value="GAF"/>
    <property type="match status" value="1"/>
</dbReference>
<keyword evidence="9" id="KW-0067">ATP-binding</keyword>
<dbReference type="GO" id="GO:0000155">
    <property type="term" value="F:phosphorelay sensor kinase activity"/>
    <property type="evidence" value="ECO:0007669"/>
    <property type="project" value="InterPro"/>
</dbReference>
<evidence type="ECO:0000313" key="18">
    <source>
        <dbReference type="Proteomes" id="UP000525652"/>
    </source>
</evidence>
<evidence type="ECO:0000256" key="3">
    <source>
        <dbReference type="ARBA" id="ARBA00012438"/>
    </source>
</evidence>
<keyword evidence="6" id="KW-0812">Transmembrane</keyword>
<dbReference type="FunFam" id="1.10.287.130:FF:000004">
    <property type="entry name" value="Ethylene receptor 1"/>
    <property type="match status" value="1"/>
</dbReference>
<feature type="modified residue" description="4-aspartylphosphate" evidence="12">
    <location>
        <position position="636"/>
    </location>
</feature>
<feature type="domain" description="PAC" evidence="16">
    <location>
        <begin position="82"/>
        <end position="136"/>
    </location>
</feature>
<dbReference type="Gene3D" id="1.10.287.130">
    <property type="match status" value="1"/>
</dbReference>
<dbReference type="AlphaFoldDB" id="A0A7X1AYV1"/>
<evidence type="ECO:0000313" key="17">
    <source>
        <dbReference type="EMBL" id="MBC2602501.1"/>
    </source>
</evidence>
<dbReference type="InterPro" id="IPR036890">
    <property type="entry name" value="HATPase_C_sf"/>
</dbReference>
<keyword evidence="5" id="KW-0808">Transferase</keyword>
<evidence type="ECO:0000256" key="5">
    <source>
        <dbReference type="ARBA" id="ARBA00022679"/>
    </source>
</evidence>
<accession>A0A7X1AYV1</accession>
<dbReference type="PROSITE" id="PS50109">
    <property type="entry name" value="HIS_KIN"/>
    <property type="match status" value="1"/>
</dbReference>
<name>A0A7X1AYV1_9BACT</name>
<evidence type="ECO:0000259" key="14">
    <source>
        <dbReference type="PROSITE" id="PS50110"/>
    </source>
</evidence>
<keyword evidence="11" id="KW-0472">Membrane</keyword>
<dbReference type="SMART" id="SM00091">
    <property type="entry name" value="PAS"/>
    <property type="match status" value="1"/>
</dbReference>
<dbReference type="SMART" id="SM00086">
    <property type="entry name" value="PAC"/>
    <property type="match status" value="1"/>
</dbReference>
<dbReference type="PROSITE" id="PS50112">
    <property type="entry name" value="PAS"/>
    <property type="match status" value="1"/>
</dbReference>
<dbReference type="InterPro" id="IPR035965">
    <property type="entry name" value="PAS-like_dom_sf"/>
</dbReference>
<evidence type="ECO:0000259" key="15">
    <source>
        <dbReference type="PROSITE" id="PS50112"/>
    </source>
</evidence>
<dbReference type="InterPro" id="IPR000700">
    <property type="entry name" value="PAS-assoc_C"/>
</dbReference>
<dbReference type="SUPFAM" id="SSF52172">
    <property type="entry name" value="CheY-like"/>
    <property type="match status" value="1"/>
</dbReference>
<gene>
    <name evidence="17" type="ORF">H5P30_12000</name>
</gene>
<feature type="domain" description="Response regulatory" evidence="14">
    <location>
        <begin position="586"/>
        <end position="702"/>
    </location>
</feature>
<comment type="catalytic activity">
    <reaction evidence="1">
        <text>ATP + protein L-histidine = ADP + protein N-phospho-L-histidine.</text>
        <dbReference type="EC" id="2.7.13.3"/>
    </reaction>
</comment>
<dbReference type="Pfam" id="PF00512">
    <property type="entry name" value="HisKA"/>
    <property type="match status" value="1"/>
</dbReference>
<feature type="domain" description="PAS" evidence="15">
    <location>
        <begin position="11"/>
        <end position="57"/>
    </location>
</feature>
<dbReference type="RefSeq" id="WP_185693182.1">
    <property type="nucleotide sequence ID" value="NZ_JACHVA010000094.1"/>
</dbReference>
<dbReference type="PANTHER" id="PTHR45339">
    <property type="entry name" value="HYBRID SIGNAL TRANSDUCTION HISTIDINE KINASE J"/>
    <property type="match status" value="1"/>
</dbReference>
<dbReference type="PANTHER" id="PTHR45339:SF5">
    <property type="entry name" value="HISTIDINE KINASE"/>
    <property type="match status" value="1"/>
</dbReference>
<dbReference type="CDD" id="cd00130">
    <property type="entry name" value="PAS"/>
    <property type="match status" value="1"/>
</dbReference>
<dbReference type="InterPro" id="IPR005467">
    <property type="entry name" value="His_kinase_dom"/>
</dbReference>
<dbReference type="SMART" id="SM00448">
    <property type="entry name" value="REC"/>
    <property type="match status" value="1"/>
</dbReference>
<dbReference type="Proteomes" id="UP000525652">
    <property type="component" value="Unassembled WGS sequence"/>
</dbReference>
<keyword evidence="10" id="KW-1133">Transmembrane helix</keyword>
<dbReference type="CDD" id="cd17546">
    <property type="entry name" value="REC_hyHK_CKI1_RcsC-like"/>
    <property type="match status" value="1"/>
</dbReference>
<dbReference type="InterPro" id="IPR004358">
    <property type="entry name" value="Sig_transdc_His_kin-like_C"/>
</dbReference>
<proteinExistence type="predicted"/>
<comment type="caution">
    <text evidence="17">The sequence shown here is derived from an EMBL/GenBank/DDBJ whole genome shotgun (WGS) entry which is preliminary data.</text>
</comment>
<dbReference type="Gene3D" id="3.40.50.2300">
    <property type="match status" value="1"/>
</dbReference>
<dbReference type="InterPro" id="IPR036097">
    <property type="entry name" value="HisK_dim/P_sf"/>
</dbReference>
<evidence type="ECO:0000256" key="6">
    <source>
        <dbReference type="ARBA" id="ARBA00022692"/>
    </source>
</evidence>
<dbReference type="Pfam" id="PF00072">
    <property type="entry name" value="Response_reg"/>
    <property type="match status" value="1"/>
</dbReference>
<dbReference type="GO" id="GO:0005524">
    <property type="term" value="F:ATP binding"/>
    <property type="evidence" value="ECO:0007669"/>
    <property type="project" value="UniProtKB-KW"/>
</dbReference>
<evidence type="ECO:0000256" key="2">
    <source>
        <dbReference type="ARBA" id="ARBA00004370"/>
    </source>
</evidence>
<keyword evidence="4 12" id="KW-0597">Phosphoprotein</keyword>
<evidence type="ECO:0000256" key="1">
    <source>
        <dbReference type="ARBA" id="ARBA00000085"/>
    </source>
</evidence>
<reference evidence="17 18" key="1">
    <citation type="submission" date="2020-07" db="EMBL/GenBank/DDBJ databases">
        <authorList>
            <person name="Feng X."/>
        </authorList>
    </citation>
    <scope>NUCLEOTIDE SEQUENCE [LARGE SCALE GENOMIC DNA]</scope>
    <source>
        <strain evidence="17 18">JCM14086</strain>
    </source>
</reference>
<dbReference type="CDD" id="cd16922">
    <property type="entry name" value="HATPase_EvgS-ArcB-TorS-like"/>
    <property type="match status" value="1"/>
</dbReference>
<evidence type="ECO:0000259" key="16">
    <source>
        <dbReference type="PROSITE" id="PS50113"/>
    </source>
</evidence>
<dbReference type="InterPro" id="IPR003018">
    <property type="entry name" value="GAF"/>
</dbReference>
<dbReference type="Pfam" id="PF02518">
    <property type="entry name" value="HATPase_c"/>
    <property type="match status" value="1"/>
</dbReference>
<keyword evidence="7" id="KW-0547">Nucleotide-binding</keyword>
<dbReference type="InterPro" id="IPR011006">
    <property type="entry name" value="CheY-like_superfamily"/>
</dbReference>
<dbReference type="FunFam" id="3.30.565.10:FF:000078">
    <property type="entry name" value="Two-component sensor histidine kinase"/>
    <property type="match status" value="1"/>
</dbReference>
<dbReference type="GO" id="GO:0016020">
    <property type="term" value="C:membrane"/>
    <property type="evidence" value="ECO:0007669"/>
    <property type="project" value="UniProtKB-SubCell"/>
</dbReference>
<dbReference type="PROSITE" id="PS50113">
    <property type="entry name" value="PAC"/>
    <property type="match status" value="1"/>
</dbReference>
<dbReference type="SUPFAM" id="SSF55785">
    <property type="entry name" value="PYP-like sensor domain (PAS domain)"/>
    <property type="match status" value="1"/>
</dbReference>
<dbReference type="Pfam" id="PF13426">
    <property type="entry name" value="PAS_9"/>
    <property type="match status" value="1"/>
</dbReference>
<dbReference type="InterPro" id="IPR001610">
    <property type="entry name" value="PAC"/>
</dbReference>
<dbReference type="EC" id="2.7.13.3" evidence="3"/>
<dbReference type="SUPFAM" id="SSF55781">
    <property type="entry name" value="GAF domain-like"/>
    <property type="match status" value="1"/>
</dbReference>
<dbReference type="InterPro" id="IPR029016">
    <property type="entry name" value="GAF-like_dom_sf"/>
</dbReference>
<dbReference type="InterPro" id="IPR001789">
    <property type="entry name" value="Sig_transdc_resp-reg_receiver"/>
</dbReference>
<keyword evidence="8" id="KW-0418">Kinase</keyword>
<evidence type="ECO:0000256" key="11">
    <source>
        <dbReference type="ARBA" id="ARBA00023136"/>
    </source>
</evidence>
<evidence type="ECO:0000256" key="9">
    <source>
        <dbReference type="ARBA" id="ARBA00022840"/>
    </source>
</evidence>
<keyword evidence="18" id="KW-1185">Reference proteome</keyword>
<dbReference type="PRINTS" id="PR00344">
    <property type="entry name" value="BCTRLSENSOR"/>
</dbReference>
<evidence type="ECO:0000256" key="10">
    <source>
        <dbReference type="ARBA" id="ARBA00022989"/>
    </source>
</evidence>
<evidence type="ECO:0000256" key="8">
    <source>
        <dbReference type="ARBA" id="ARBA00022777"/>
    </source>
</evidence>
<evidence type="ECO:0000256" key="12">
    <source>
        <dbReference type="PROSITE-ProRule" id="PRU00169"/>
    </source>
</evidence>
<dbReference type="EMBL" id="JACHVA010000094">
    <property type="protein sequence ID" value="MBC2602501.1"/>
    <property type="molecule type" value="Genomic_DNA"/>
</dbReference>
<dbReference type="Pfam" id="PF01590">
    <property type="entry name" value="GAF"/>
    <property type="match status" value="1"/>
</dbReference>
<sequence>MNGQHKGSYKSIRLLEKTLEVSNSSIVFTDARGNITYVNPAFVERTGYSVDEVLGKNPRILKSGRIDKSIYENLWKTISAGGTWSGQMQNKAKDGTLFWEQATIFPVFDREREISQYVAIKEDITAQKRTETILRCVGTANQLLLQSPNLEIAIPQILELLGQACDVDRAYLFQYSEPISDPKQARISLKSEWNSGAFAPQIDNPELQDLSTNQGLMKEWIASLVDGNPIRVNVAELPEPEYSLMQSQDIVSLLLIPVHVGRRLFGLIGFDDCQIERDWPDQEISLLLSVSGSLGIVLQKKEYEHDIQEALIKAETSAMEAIQANSAKSAFLATMSHEIRTPLNGILGMTQIMLEEETSEEKRDFLETIHKSGENLYGLLNDILDFSKIEAGKLEIVCRIFSIRSIASEVRNLFVGTAREAGLELLLDCPDDLSERVYGDPDRVRQVLVNLVSNALKFTEKGKIEIRVMSVEQERKFIQVQVEDTGIGIRPELQGTLFEMFTQGDSSTTRRFGGTGLGLAISRRLMEAMGGRIWFESTPFVGSRFFFEFPAELPDKEMNKDQETLPNFELPKLKIPDRPEPPRNLKILIVEDNPVNQRVAELQLRSLGQDCESDDNGRQAIRRFEKGETFDIVFMDCQMAGINGFEATEQILSIAEKPPYIVALTASSATVDRERSVNVGMKEYIVKPVNKEKLAGVIERFQKESK</sequence>
<evidence type="ECO:0000259" key="13">
    <source>
        <dbReference type="PROSITE" id="PS50109"/>
    </source>
</evidence>
<dbReference type="SUPFAM" id="SSF55874">
    <property type="entry name" value="ATPase domain of HSP90 chaperone/DNA topoisomerase II/histidine kinase"/>
    <property type="match status" value="1"/>
</dbReference>
<evidence type="ECO:0000256" key="4">
    <source>
        <dbReference type="ARBA" id="ARBA00022553"/>
    </source>
</evidence>
<dbReference type="SUPFAM" id="SSF47384">
    <property type="entry name" value="Homodimeric domain of signal transducing histidine kinase"/>
    <property type="match status" value="1"/>
</dbReference>
<dbReference type="Gene3D" id="3.30.565.10">
    <property type="entry name" value="Histidine kinase-like ATPase, C-terminal domain"/>
    <property type="match status" value="1"/>
</dbReference>
<dbReference type="InterPro" id="IPR003661">
    <property type="entry name" value="HisK_dim/P_dom"/>
</dbReference>
<dbReference type="SMART" id="SM00387">
    <property type="entry name" value="HATPase_c"/>
    <property type="match status" value="1"/>
</dbReference>
<dbReference type="InterPro" id="IPR003594">
    <property type="entry name" value="HATPase_dom"/>
</dbReference>
<dbReference type="InterPro" id="IPR000014">
    <property type="entry name" value="PAS"/>
</dbReference>
<dbReference type="Gene3D" id="3.30.450.20">
    <property type="entry name" value="PAS domain"/>
    <property type="match status" value="1"/>
</dbReference>
<dbReference type="CDD" id="cd00082">
    <property type="entry name" value="HisKA"/>
    <property type="match status" value="1"/>
</dbReference>
<comment type="subcellular location">
    <subcellularLocation>
        <location evidence="2">Membrane</location>
    </subcellularLocation>
</comment>
<dbReference type="PROSITE" id="PS50110">
    <property type="entry name" value="RESPONSE_REGULATORY"/>
    <property type="match status" value="1"/>
</dbReference>
<dbReference type="SMART" id="SM00388">
    <property type="entry name" value="HisKA"/>
    <property type="match status" value="1"/>
</dbReference>
<dbReference type="NCBIfam" id="TIGR00229">
    <property type="entry name" value="sensory_box"/>
    <property type="match status" value="1"/>
</dbReference>
<protein>
    <recommendedName>
        <fullName evidence="3">histidine kinase</fullName>
        <ecNumber evidence="3">2.7.13.3</ecNumber>
    </recommendedName>
</protein>
<organism evidence="17 18">
    <name type="scientific">Puniceicoccus vermicola</name>
    <dbReference type="NCBI Taxonomy" id="388746"/>
    <lineage>
        <taxon>Bacteria</taxon>
        <taxon>Pseudomonadati</taxon>
        <taxon>Verrucomicrobiota</taxon>
        <taxon>Opitutia</taxon>
        <taxon>Puniceicoccales</taxon>
        <taxon>Puniceicoccaceae</taxon>
        <taxon>Puniceicoccus</taxon>
    </lineage>
</organism>